<reference evidence="1 2" key="1">
    <citation type="submission" date="2024-06" db="EMBL/GenBank/DDBJ databases">
        <title>The draft genome of Grus japonensis, version 3.</title>
        <authorList>
            <person name="Nabeshima K."/>
            <person name="Suzuki S."/>
            <person name="Onuma M."/>
        </authorList>
    </citation>
    <scope>NUCLEOTIDE SEQUENCE [LARGE SCALE GENOMIC DNA]</scope>
    <source>
        <strain evidence="1 2">451A</strain>
    </source>
</reference>
<accession>A0ABC9YE97</accession>
<proteinExistence type="predicted"/>
<evidence type="ECO:0000313" key="2">
    <source>
        <dbReference type="Proteomes" id="UP001623348"/>
    </source>
</evidence>
<dbReference type="AlphaFoldDB" id="A0ABC9YE97"/>
<comment type="caution">
    <text evidence="1">The sequence shown here is derived from an EMBL/GenBank/DDBJ whole genome shotgun (WGS) entry which is preliminary data.</text>
</comment>
<evidence type="ECO:0000313" key="1">
    <source>
        <dbReference type="EMBL" id="GAB0207789.1"/>
    </source>
</evidence>
<dbReference type="EMBL" id="BAAFJT010000245">
    <property type="protein sequence ID" value="GAB0207789.1"/>
    <property type="molecule type" value="Genomic_DNA"/>
</dbReference>
<dbReference type="Proteomes" id="UP001623348">
    <property type="component" value="Unassembled WGS sequence"/>
</dbReference>
<organism evidence="1 2">
    <name type="scientific">Grus japonensis</name>
    <name type="common">Japanese crane</name>
    <name type="synonym">Red-crowned crane</name>
    <dbReference type="NCBI Taxonomy" id="30415"/>
    <lineage>
        <taxon>Eukaryota</taxon>
        <taxon>Metazoa</taxon>
        <taxon>Chordata</taxon>
        <taxon>Craniata</taxon>
        <taxon>Vertebrata</taxon>
        <taxon>Euteleostomi</taxon>
        <taxon>Archelosauria</taxon>
        <taxon>Archosauria</taxon>
        <taxon>Dinosauria</taxon>
        <taxon>Saurischia</taxon>
        <taxon>Theropoda</taxon>
        <taxon>Coelurosauria</taxon>
        <taxon>Aves</taxon>
        <taxon>Neognathae</taxon>
        <taxon>Neoaves</taxon>
        <taxon>Gruiformes</taxon>
        <taxon>Gruidae</taxon>
        <taxon>Grus</taxon>
    </lineage>
</organism>
<keyword evidence="2" id="KW-1185">Reference proteome</keyword>
<protein>
    <submittedName>
        <fullName evidence="1">Uncharacterized protein</fullName>
    </submittedName>
</protein>
<gene>
    <name evidence="1" type="ORF">GRJ2_003244600</name>
</gene>
<sequence>MDHYSVAVNPSLLHHRFELAPPGRLKSRAIPDRDKKTPEALIGLALALASGGSILEPAGIGSIRDRGSF</sequence>
<name>A0ABC9YE97_GRUJA</name>